<gene>
    <name evidence="5" type="ORF">GOMPHAMPRED_007347</name>
</gene>
<proteinExistence type="inferred from homology"/>
<feature type="domain" description="RPAP1 N-terminal" evidence="4">
    <location>
        <begin position="98"/>
        <end position="142"/>
    </location>
</feature>
<dbReference type="InterPro" id="IPR039913">
    <property type="entry name" value="RPAP1/Rba50"/>
</dbReference>
<sequence length="436" mass="47911">MAFRGERFEVDLDSSDDEAIPVSQKPSLPFVKDILEKEDDQLVTPSPPKSKPTQNGFPEPRVRKGQSKFKREAQRESKSGATSRVKGTAGIEEAEMNRIDEENQNRLQDMSPEEIEQERKELFSGLSGSLIERLLKRSTIDEPHDDFDKPLKEGIKSLPFKADETVPASLKEKKTVSFVGLESSPVAKDKSSNSSNTVSHEELSAEIQSRSIHFPVAQAPSLDPSSSSFLRDLHQKYFPALPYDPQSLSWMAPLSPASNSDYSPSASSFAPAELRFNFSGNLLPPNLAHQIPTTKGLHHHGLAPEAAGYTISELSIYARSTVQAQRCMAFQTLGRFLFKLGNGTFGSDGGPDAEIDEEDAGALLCRGLWGEIRKEHVLDILIDEAEKDENASRHRSAHALAVEAVWLWRRGGGRLPGRIENGEDHGTDIRADGGGG</sequence>
<reference evidence="5" key="1">
    <citation type="submission" date="2021-03" db="EMBL/GenBank/DDBJ databases">
        <authorList>
            <person name="Tagirdzhanova G."/>
        </authorList>
    </citation>
    <scope>NUCLEOTIDE SEQUENCE</scope>
</reference>
<evidence type="ECO:0000259" key="3">
    <source>
        <dbReference type="Pfam" id="PF08620"/>
    </source>
</evidence>
<feature type="region of interest" description="Disordered" evidence="2">
    <location>
        <begin position="1"/>
        <end position="106"/>
    </location>
</feature>
<dbReference type="PANTHER" id="PTHR21483">
    <property type="entry name" value="RNA POLYMERASE II-ASSOCIATED PROTEIN 1"/>
    <property type="match status" value="1"/>
</dbReference>
<accession>A0A8H3I8D0</accession>
<comment type="similarity">
    <text evidence="1">Belongs to the RPAP1 family.</text>
</comment>
<feature type="compositionally biased region" description="Basic and acidic residues" evidence="2">
    <location>
        <begin position="95"/>
        <end position="104"/>
    </location>
</feature>
<dbReference type="Proteomes" id="UP000664169">
    <property type="component" value="Unassembled WGS sequence"/>
</dbReference>
<feature type="compositionally biased region" description="Basic and acidic residues" evidence="2">
    <location>
        <begin position="69"/>
        <end position="78"/>
    </location>
</feature>
<dbReference type="InterPro" id="IPR013929">
    <property type="entry name" value="RPAP1_C"/>
</dbReference>
<dbReference type="PANTHER" id="PTHR21483:SF18">
    <property type="entry name" value="RNA POLYMERASE II-ASSOCIATED PROTEIN 1"/>
    <property type="match status" value="1"/>
</dbReference>
<evidence type="ECO:0008006" key="7">
    <source>
        <dbReference type="Google" id="ProtNLM"/>
    </source>
</evidence>
<comment type="caution">
    <text evidence="5">The sequence shown here is derived from an EMBL/GenBank/DDBJ whole genome shotgun (WGS) entry which is preliminary data.</text>
</comment>
<keyword evidence="6" id="KW-1185">Reference proteome</keyword>
<evidence type="ECO:0000259" key="4">
    <source>
        <dbReference type="Pfam" id="PF08621"/>
    </source>
</evidence>
<evidence type="ECO:0000313" key="5">
    <source>
        <dbReference type="EMBL" id="CAF9911215.1"/>
    </source>
</evidence>
<feature type="compositionally biased region" description="Basic and acidic residues" evidence="2">
    <location>
        <begin position="420"/>
        <end position="436"/>
    </location>
</feature>
<organism evidence="5 6">
    <name type="scientific">Gomphillus americanus</name>
    <dbReference type="NCBI Taxonomy" id="1940652"/>
    <lineage>
        <taxon>Eukaryota</taxon>
        <taxon>Fungi</taxon>
        <taxon>Dikarya</taxon>
        <taxon>Ascomycota</taxon>
        <taxon>Pezizomycotina</taxon>
        <taxon>Lecanoromycetes</taxon>
        <taxon>OSLEUM clade</taxon>
        <taxon>Ostropomycetidae</taxon>
        <taxon>Ostropales</taxon>
        <taxon>Graphidaceae</taxon>
        <taxon>Gomphilloideae</taxon>
        <taxon>Gomphillus</taxon>
    </lineage>
</organism>
<dbReference type="EMBL" id="CAJPDQ010000006">
    <property type="protein sequence ID" value="CAF9911215.1"/>
    <property type="molecule type" value="Genomic_DNA"/>
</dbReference>
<dbReference type="AlphaFoldDB" id="A0A8H3I8D0"/>
<feature type="region of interest" description="Disordered" evidence="2">
    <location>
        <begin position="417"/>
        <end position="436"/>
    </location>
</feature>
<evidence type="ECO:0000313" key="6">
    <source>
        <dbReference type="Proteomes" id="UP000664169"/>
    </source>
</evidence>
<name>A0A8H3I8D0_9LECA</name>
<dbReference type="InterPro" id="IPR013930">
    <property type="entry name" value="RPAP1_N"/>
</dbReference>
<feature type="domain" description="RPAP1 C-terminal" evidence="3">
    <location>
        <begin position="273"/>
        <end position="340"/>
    </location>
</feature>
<feature type="compositionally biased region" description="Basic and acidic residues" evidence="2">
    <location>
        <begin position="1"/>
        <end position="10"/>
    </location>
</feature>
<dbReference type="OrthoDB" id="348201at2759"/>
<dbReference type="Pfam" id="PF08620">
    <property type="entry name" value="RPAP1_C"/>
    <property type="match status" value="1"/>
</dbReference>
<protein>
    <recommendedName>
        <fullName evidence="7">Transcription factor Rba50</fullName>
    </recommendedName>
</protein>
<evidence type="ECO:0000256" key="2">
    <source>
        <dbReference type="SAM" id="MobiDB-lite"/>
    </source>
</evidence>
<evidence type="ECO:0000256" key="1">
    <source>
        <dbReference type="ARBA" id="ARBA00009953"/>
    </source>
</evidence>
<dbReference type="Pfam" id="PF08621">
    <property type="entry name" value="RPAP1_N"/>
    <property type="match status" value="1"/>
</dbReference>
<dbReference type="GO" id="GO:0006366">
    <property type="term" value="P:transcription by RNA polymerase II"/>
    <property type="evidence" value="ECO:0007669"/>
    <property type="project" value="InterPro"/>
</dbReference>